<evidence type="ECO:0000313" key="3">
    <source>
        <dbReference type="Proteomes" id="UP000195521"/>
    </source>
</evidence>
<dbReference type="AlphaFoldDB" id="A0A1Y1JMR0"/>
<reference evidence="3" key="1">
    <citation type="submission" date="2017-04" db="EMBL/GenBank/DDBJ databases">
        <title>Plasmodium gonderi genome.</title>
        <authorList>
            <person name="Arisue N."/>
            <person name="Honma H."/>
            <person name="Kawai S."/>
            <person name="Tougan T."/>
            <person name="Tanabe K."/>
            <person name="Horii T."/>
        </authorList>
    </citation>
    <scope>NUCLEOTIDE SEQUENCE [LARGE SCALE GENOMIC DNA]</scope>
    <source>
        <strain evidence="3">ATCC 30045</strain>
    </source>
</reference>
<organism evidence="2 3">
    <name type="scientific">Plasmodium gonderi</name>
    <dbReference type="NCBI Taxonomy" id="77519"/>
    <lineage>
        <taxon>Eukaryota</taxon>
        <taxon>Sar</taxon>
        <taxon>Alveolata</taxon>
        <taxon>Apicomplexa</taxon>
        <taxon>Aconoidasida</taxon>
        <taxon>Haemosporida</taxon>
        <taxon>Plasmodiidae</taxon>
        <taxon>Plasmodium</taxon>
        <taxon>Plasmodium (Plasmodium)</taxon>
    </lineage>
</organism>
<feature type="chain" id="PRO_5012508090" evidence="1">
    <location>
        <begin position="20"/>
        <end position="187"/>
    </location>
</feature>
<keyword evidence="1" id="KW-0732">Signal</keyword>
<evidence type="ECO:0000313" key="2">
    <source>
        <dbReference type="EMBL" id="GAW83769.1"/>
    </source>
</evidence>
<dbReference type="RefSeq" id="XP_028546358.1">
    <property type="nucleotide sequence ID" value="XM_028690557.1"/>
</dbReference>
<dbReference type="OMA" id="HNLAEQW"/>
<sequence>MKIVAFANIFLMFIMYIKCMDPKKKGNENFPARNSTNEETNFDSAYPAFNIHYNIEPKDWKYIELVEKEKNDFLVDIKNEIILMEEDKMKINYVLNIQKQQLEELQFQINHIKHMIKKSHIGNDQKEGDMDVDVMPQYLRNGNFVTNKFDGKKILETFNELNNYTLNKYKLTNQGSFYHNLAEQWIS</sequence>
<accession>A0A1Y1JMR0</accession>
<dbReference type="Proteomes" id="UP000195521">
    <property type="component" value="Unassembled WGS sequence"/>
</dbReference>
<feature type="signal peptide" evidence="1">
    <location>
        <begin position="1"/>
        <end position="19"/>
    </location>
</feature>
<proteinExistence type="predicted"/>
<evidence type="ECO:0000256" key="1">
    <source>
        <dbReference type="SAM" id="SignalP"/>
    </source>
</evidence>
<name>A0A1Y1JMR0_PLAGO</name>
<comment type="caution">
    <text evidence="2">The sequence shown here is derived from an EMBL/GenBank/DDBJ whole genome shotgun (WGS) entry which is preliminary data.</text>
</comment>
<dbReference type="EMBL" id="BDQF01000015">
    <property type="protein sequence ID" value="GAW83769.1"/>
    <property type="molecule type" value="Genomic_DNA"/>
</dbReference>
<protein>
    <submittedName>
        <fullName evidence="2">Uncharacterized protein</fullName>
    </submittedName>
</protein>
<keyword evidence="3" id="KW-1185">Reference proteome</keyword>
<dbReference type="OrthoDB" id="370995at2759"/>
<dbReference type="GeneID" id="39750515"/>
<gene>
    <name evidence="2" type="ORF">PGO_145670</name>
</gene>